<name>A0ACC1CFQ9_9NEOP</name>
<reference evidence="1 2" key="1">
    <citation type="journal article" date="2021" name="Front. Genet.">
        <title>Chromosome-Level Genome Assembly Reveals Significant Gene Expansion in the Toll and IMD Signaling Pathways of Dendrolimus kikuchii.</title>
        <authorList>
            <person name="Zhou J."/>
            <person name="Wu P."/>
            <person name="Xiong Z."/>
            <person name="Liu N."/>
            <person name="Zhao N."/>
            <person name="Ji M."/>
            <person name="Qiu Y."/>
            <person name="Yang B."/>
        </authorList>
    </citation>
    <scope>NUCLEOTIDE SEQUENCE [LARGE SCALE GENOMIC DNA]</scope>
    <source>
        <strain evidence="1">Ann1</strain>
    </source>
</reference>
<organism evidence="1 2">
    <name type="scientific">Dendrolimus kikuchii</name>
    <dbReference type="NCBI Taxonomy" id="765133"/>
    <lineage>
        <taxon>Eukaryota</taxon>
        <taxon>Metazoa</taxon>
        <taxon>Ecdysozoa</taxon>
        <taxon>Arthropoda</taxon>
        <taxon>Hexapoda</taxon>
        <taxon>Insecta</taxon>
        <taxon>Pterygota</taxon>
        <taxon>Neoptera</taxon>
        <taxon>Endopterygota</taxon>
        <taxon>Lepidoptera</taxon>
        <taxon>Glossata</taxon>
        <taxon>Ditrysia</taxon>
        <taxon>Bombycoidea</taxon>
        <taxon>Lasiocampidae</taxon>
        <taxon>Dendrolimus</taxon>
    </lineage>
</organism>
<evidence type="ECO:0000313" key="2">
    <source>
        <dbReference type="Proteomes" id="UP000824533"/>
    </source>
</evidence>
<protein>
    <submittedName>
        <fullName evidence="1">Uncharacterized protein</fullName>
    </submittedName>
</protein>
<comment type="caution">
    <text evidence="1">The sequence shown here is derived from an EMBL/GenBank/DDBJ whole genome shotgun (WGS) entry which is preliminary data.</text>
</comment>
<sequence>MRYAFSLLLMLTMAEHASAIVGTTAQLRCRVDGKNCGQMHSIKWYKADSRVYVYSPSKDAAINRPEGDMMDRISISYSPNASHAELVISNVKATDEGVFRCEITYLQVGEDCNTVQVTDFNTYIKPKSVELITDEGQILSDRQVLGPLMERTTINVSCVVKEGKPQPEVIWYFNGKELKAQTMTPDNSTVVHKLRLTVSRAELGGELKCVVSSAALDENIVKKISLDVRVPPNKTYISGLIDHATQGTLLTLMCTASGARPAASIEWFNGTQRLDPENQNIHTKDVTNRLLSDTTFETISNLTFEATRFENGIKFNCEASNEFTKKTNDRPMYATKELEIWYPPIVRVEPKNITVVEGAKILLKCEYESNPSSLNEVIWYKDGTRVRVNNTSHYEGGTTDQQALIILDARGEDMGNYTCVLSNSVGNGTSNDTIDVNVLYKPQVRLTMSSPSPILETDHKNVTLACEVVSGNPPLLDEVIWYLDGEVLKHLPDCNGTDGDDNLCNEVDPSMLLLQDTTKSFHGNYSCKGKNYAGWGNESQKTELVVNYPPGPAKLTYSPWRVVKGKSLVLSCSIKERGRPEAHR</sequence>
<evidence type="ECO:0000313" key="1">
    <source>
        <dbReference type="EMBL" id="KAJ0170414.1"/>
    </source>
</evidence>
<keyword evidence="2" id="KW-1185">Reference proteome</keyword>
<gene>
    <name evidence="1" type="ORF">K1T71_013785</name>
</gene>
<accession>A0ACC1CFQ9</accession>
<dbReference type="Proteomes" id="UP000824533">
    <property type="component" value="Linkage Group LG27"/>
</dbReference>
<dbReference type="EMBL" id="CM034413">
    <property type="protein sequence ID" value="KAJ0170414.1"/>
    <property type="molecule type" value="Genomic_DNA"/>
</dbReference>
<proteinExistence type="predicted"/>